<dbReference type="SUPFAM" id="SSF51735">
    <property type="entry name" value="NAD(P)-binding Rossmann-fold domains"/>
    <property type="match status" value="1"/>
</dbReference>
<evidence type="ECO:0000256" key="2">
    <source>
        <dbReference type="ARBA" id="ARBA00023027"/>
    </source>
</evidence>
<dbReference type="PIRSF" id="PIRSF000103">
    <property type="entry name" value="HIBADH"/>
    <property type="match status" value="1"/>
</dbReference>
<dbReference type="GO" id="GO:0050661">
    <property type="term" value="F:NADP binding"/>
    <property type="evidence" value="ECO:0007669"/>
    <property type="project" value="InterPro"/>
</dbReference>
<evidence type="ECO:0000259" key="4">
    <source>
        <dbReference type="Pfam" id="PF03446"/>
    </source>
</evidence>
<evidence type="ECO:0000259" key="5">
    <source>
        <dbReference type="Pfam" id="PF14833"/>
    </source>
</evidence>
<dbReference type="EMBL" id="SJPV01000021">
    <property type="protein sequence ID" value="TWU30721.1"/>
    <property type="molecule type" value="Genomic_DNA"/>
</dbReference>
<feature type="domain" description="3-hydroxyisobutyrate dehydrogenase-like NAD-binding" evidence="5">
    <location>
        <begin position="164"/>
        <end position="283"/>
    </location>
</feature>
<dbReference type="InterPro" id="IPR013328">
    <property type="entry name" value="6PGD_dom2"/>
</dbReference>
<evidence type="ECO:0000256" key="1">
    <source>
        <dbReference type="ARBA" id="ARBA00023002"/>
    </source>
</evidence>
<dbReference type="SUPFAM" id="SSF48179">
    <property type="entry name" value="6-phosphogluconate dehydrogenase C-terminal domain-like"/>
    <property type="match status" value="1"/>
</dbReference>
<gene>
    <name evidence="6" type="primary">glxR_2</name>
    <name evidence="6" type="ORF">Poly41_66260</name>
</gene>
<dbReference type="InterPro" id="IPR008927">
    <property type="entry name" value="6-PGluconate_DH-like_C_sf"/>
</dbReference>
<keyword evidence="1 6" id="KW-0560">Oxidoreductase</keyword>
<evidence type="ECO:0000313" key="7">
    <source>
        <dbReference type="Proteomes" id="UP000319143"/>
    </source>
</evidence>
<keyword evidence="2" id="KW-0520">NAD</keyword>
<dbReference type="GO" id="GO:0008679">
    <property type="term" value="F:2-hydroxy-3-oxopropionate reductase activity"/>
    <property type="evidence" value="ECO:0007669"/>
    <property type="project" value="UniProtKB-EC"/>
</dbReference>
<feature type="active site" evidence="3">
    <location>
        <position position="170"/>
    </location>
</feature>
<dbReference type="EC" id="1.1.1.60" evidence="6"/>
<dbReference type="GO" id="GO:0051287">
    <property type="term" value="F:NAD binding"/>
    <property type="evidence" value="ECO:0007669"/>
    <property type="project" value="InterPro"/>
</dbReference>
<dbReference type="InterPro" id="IPR051265">
    <property type="entry name" value="HIBADH-related_NP60_sf"/>
</dbReference>
<dbReference type="PANTHER" id="PTHR43580:SF2">
    <property type="entry name" value="CYTOKINE-LIKE NUCLEAR FACTOR N-PAC"/>
    <property type="match status" value="1"/>
</dbReference>
<dbReference type="PANTHER" id="PTHR43580">
    <property type="entry name" value="OXIDOREDUCTASE GLYR1-RELATED"/>
    <property type="match status" value="1"/>
</dbReference>
<dbReference type="AlphaFoldDB" id="A0A5C6D4P7"/>
<dbReference type="Gene3D" id="3.40.50.720">
    <property type="entry name" value="NAD(P)-binding Rossmann-like Domain"/>
    <property type="match status" value="1"/>
</dbReference>
<comment type="caution">
    <text evidence="6">The sequence shown here is derived from an EMBL/GenBank/DDBJ whole genome shotgun (WGS) entry which is preliminary data.</text>
</comment>
<feature type="domain" description="6-phosphogluconate dehydrogenase NADP-binding" evidence="4">
    <location>
        <begin position="8"/>
        <end position="161"/>
    </location>
</feature>
<proteinExistence type="predicted"/>
<name>A0A5C6D4P7_9BACT</name>
<reference evidence="6 7" key="1">
    <citation type="submission" date="2019-02" db="EMBL/GenBank/DDBJ databases">
        <title>Deep-cultivation of Planctomycetes and their phenomic and genomic characterization uncovers novel biology.</title>
        <authorList>
            <person name="Wiegand S."/>
            <person name="Jogler M."/>
            <person name="Boedeker C."/>
            <person name="Pinto D."/>
            <person name="Vollmers J."/>
            <person name="Rivas-Marin E."/>
            <person name="Kohn T."/>
            <person name="Peeters S.H."/>
            <person name="Heuer A."/>
            <person name="Rast P."/>
            <person name="Oberbeckmann S."/>
            <person name="Bunk B."/>
            <person name="Jeske O."/>
            <person name="Meyerdierks A."/>
            <person name="Storesund J.E."/>
            <person name="Kallscheuer N."/>
            <person name="Luecker S."/>
            <person name="Lage O.M."/>
            <person name="Pohl T."/>
            <person name="Merkel B.J."/>
            <person name="Hornburger P."/>
            <person name="Mueller R.-W."/>
            <person name="Bruemmer F."/>
            <person name="Labrenz M."/>
            <person name="Spormann A.M."/>
            <person name="Op Den Camp H."/>
            <person name="Overmann J."/>
            <person name="Amann R."/>
            <person name="Jetten M.S.M."/>
            <person name="Mascher T."/>
            <person name="Medema M.H."/>
            <person name="Devos D.P."/>
            <person name="Kaster A.-K."/>
            <person name="Ovreas L."/>
            <person name="Rohde M."/>
            <person name="Galperin M.Y."/>
            <person name="Jogler C."/>
        </authorList>
    </citation>
    <scope>NUCLEOTIDE SEQUENCE [LARGE SCALE GENOMIC DNA]</scope>
    <source>
        <strain evidence="6 7">Poly41</strain>
    </source>
</reference>
<dbReference type="Pfam" id="PF03446">
    <property type="entry name" value="NAD_binding_2"/>
    <property type="match status" value="1"/>
</dbReference>
<dbReference type="InterPro" id="IPR029154">
    <property type="entry name" value="HIBADH-like_NADP-bd"/>
</dbReference>
<evidence type="ECO:0000256" key="3">
    <source>
        <dbReference type="PIRSR" id="PIRSR000103-1"/>
    </source>
</evidence>
<dbReference type="OrthoDB" id="9812907at2"/>
<organism evidence="6 7">
    <name type="scientific">Novipirellula artificiosorum</name>
    <dbReference type="NCBI Taxonomy" id="2528016"/>
    <lineage>
        <taxon>Bacteria</taxon>
        <taxon>Pseudomonadati</taxon>
        <taxon>Planctomycetota</taxon>
        <taxon>Planctomycetia</taxon>
        <taxon>Pirellulales</taxon>
        <taxon>Pirellulaceae</taxon>
        <taxon>Novipirellula</taxon>
    </lineage>
</organism>
<evidence type="ECO:0000313" key="6">
    <source>
        <dbReference type="EMBL" id="TWU30721.1"/>
    </source>
</evidence>
<dbReference type="Proteomes" id="UP000319143">
    <property type="component" value="Unassembled WGS sequence"/>
</dbReference>
<dbReference type="InterPro" id="IPR036291">
    <property type="entry name" value="NAD(P)-bd_dom_sf"/>
</dbReference>
<dbReference type="InterPro" id="IPR006115">
    <property type="entry name" value="6PGDH_NADP-bd"/>
</dbReference>
<dbReference type="InterPro" id="IPR015815">
    <property type="entry name" value="HIBADH-related"/>
</dbReference>
<dbReference type="Gene3D" id="1.10.1040.10">
    <property type="entry name" value="N-(1-d-carboxylethyl)-l-norvaline Dehydrogenase, domain 2"/>
    <property type="match status" value="1"/>
</dbReference>
<keyword evidence="7" id="KW-1185">Reference proteome</keyword>
<dbReference type="Pfam" id="PF14833">
    <property type="entry name" value="NAD_binding_11"/>
    <property type="match status" value="1"/>
</dbReference>
<accession>A0A5C6D4P7</accession>
<dbReference type="RefSeq" id="WP_146531298.1">
    <property type="nucleotide sequence ID" value="NZ_SJPV01000021.1"/>
</dbReference>
<sequence>MNSISDRRVGVVGLGLMGTAISERLLACGFVPVVWNRTRDKADRLLELGAVWSDHPLVDCQRVIISLFSSEVVSEVLKPRLSEIRSGQIIIDTTTGDPHESVAWETLLLERGANYLDAPISGSSEQTRRGEATVIVSGKTQVFDSCSDLWPVLGKNVFHVGGCGNAAKIKLVSNLVLGLNRAALAEGLVFAESLGLDPKATLQVLQGSAAYSRQMDTKGLKMIERDYSTQAKLSQHLKDVRLMLQAAQENGLALQLCETHRELLEQAETMGLGESDNSSIVEAMRSSTR</sequence>
<protein>
    <submittedName>
        <fullName evidence="6">2-hydroxy-3-oxopropionate reductase</fullName>
        <ecNumber evidence="6">1.1.1.60</ecNumber>
    </submittedName>
</protein>